<dbReference type="Gene3D" id="2.40.30.100">
    <property type="entry name" value="AF2212/PG0164-like"/>
    <property type="match status" value="1"/>
</dbReference>
<dbReference type="Pfam" id="PF08922">
    <property type="entry name" value="DUF1905"/>
    <property type="match status" value="1"/>
</dbReference>
<proteinExistence type="predicted"/>
<dbReference type="SUPFAM" id="SSF141694">
    <property type="entry name" value="AF2212/PG0164-like"/>
    <property type="match status" value="1"/>
</dbReference>
<evidence type="ECO:0000313" key="1">
    <source>
        <dbReference type="EMBL" id="MBC9932745.1"/>
    </source>
</evidence>
<gene>
    <name evidence="1" type="ORF">ICL07_20330</name>
</gene>
<keyword evidence="2" id="KW-1185">Reference proteome</keyword>
<accession>A0ABR7TRV3</accession>
<reference evidence="1 2" key="1">
    <citation type="submission" date="2020-09" db="EMBL/GenBank/DDBJ databases">
        <title>Genome sequences of type strains of Chitinophaga qingshengii and Chitinophaga varians.</title>
        <authorList>
            <person name="Kittiwongwattana C."/>
        </authorList>
    </citation>
    <scope>NUCLEOTIDE SEQUENCE [LARGE SCALE GENOMIC DNA]</scope>
    <source>
        <strain evidence="1 2">JCM 30026</strain>
    </source>
</reference>
<sequence>MAQKTIKIQTKLVSDPGKGSWTYIVWDGVAAAFGSRKAVKVRGSIDGHQIENAFLPLKDGTHLMGVNAKVRKVIGKEAGDEVRVEIYGKL</sequence>
<dbReference type="Proteomes" id="UP000659124">
    <property type="component" value="Unassembled WGS sequence"/>
</dbReference>
<dbReference type="RefSeq" id="WP_188089883.1">
    <property type="nucleotide sequence ID" value="NZ_JACVFC010000003.1"/>
</dbReference>
<organism evidence="1 2">
    <name type="scientific">Chitinophaga qingshengii</name>
    <dbReference type="NCBI Taxonomy" id="1569794"/>
    <lineage>
        <taxon>Bacteria</taxon>
        <taxon>Pseudomonadati</taxon>
        <taxon>Bacteroidota</taxon>
        <taxon>Chitinophagia</taxon>
        <taxon>Chitinophagales</taxon>
        <taxon>Chitinophagaceae</taxon>
        <taxon>Chitinophaga</taxon>
    </lineage>
</organism>
<dbReference type="EMBL" id="JACVFC010000003">
    <property type="protein sequence ID" value="MBC9932745.1"/>
    <property type="molecule type" value="Genomic_DNA"/>
</dbReference>
<comment type="caution">
    <text evidence="1">The sequence shown here is derived from an EMBL/GenBank/DDBJ whole genome shotgun (WGS) entry which is preliminary data.</text>
</comment>
<dbReference type="InterPro" id="IPR037079">
    <property type="entry name" value="AF2212/PG0164-like_sf"/>
</dbReference>
<protein>
    <submittedName>
        <fullName evidence="1">DUF1905 domain-containing protein</fullName>
    </submittedName>
</protein>
<dbReference type="InterPro" id="IPR015018">
    <property type="entry name" value="DUF1905"/>
</dbReference>
<name>A0ABR7TRV3_9BACT</name>
<evidence type="ECO:0000313" key="2">
    <source>
        <dbReference type="Proteomes" id="UP000659124"/>
    </source>
</evidence>